<dbReference type="OrthoDB" id="369102at2"/>
<reference evidence="1 2" key="1">
    <citation type="submission" date="2011-11" db="EMBL/GenBank/DDBJ databases">
        <title>Complete sequence of Spirochaeta sp. grapes.</title>
        <authorList>
            <consortium name="US DOE Joint Genome Institute"/>
            <person name="Lucas S."/>
            <person name="Han J."/>
            <person name="Lapidus A."/>
            <person name="Cheng J.-F."/>
            <person name="Goodwin L."/>
            <person name="Pitluck S."/>
            <person name="Peters L."/>
            <person name="Ovchinnikova G."/>
            <person name="Munk A.C."/>
            <person name="Detter J.C."/>
            <person name="Han C."/>
            <person name="Tapia R."/>
            <person name="Land M."/>
            <person name="Hauser L."/>
            <person name="Kyrpides N."/>
            <person name="Ivanova N."/>
            <person name="Pagani I."/>
            <person name="Ritalahtilisa K."/>
            <person name="Loeffler F."/>
            <person name="Woyke T."/>
        </authorList>
    </citation>
    <scope>NUCLEOTIDE SEQUENCE [LARGE SCALE GENOMIC DNA]</scope>
    <source>
        <strain evidence="2">ATCC BAA-1885 / DSM 22778 / Grapes</strain>
    </source>
</reference>
<dbReference type="AlphaFoldDB" id="G8QSH8"/>
<dbReference type="Proteomes" id="UP000005632">
    <property type="component" value="Chromosome"/>
</dbReference>
<dbReference type="EMBL" id="CP003155">
    <property type="protein sequence ID" value="AEV27877.1"/>
    <property type="molecule type" value="Genomic_DNA"/>
</dbReference>
<name>G8QSH8_SPHPG</name>
<accession>G8QSH8</accession>
<protein>
    <recommendedName>
        <fullName evidence="3">DUF4194 domain-containing protein</fullName>
    </recommendedName>
</protein>
<dbReference type="STRING" id="158190.SpiGrapes_0009"/>
<dbReference type="eggNOG" id="ENOG5031GHU">
    <property type="taxonomic scope" value="Bacteria"/>
</dbReference>
<evidence type="ECO:0000313" key="1">
    <source>
        <dbReference type="EMBL" id="AEV27877.1"/>
    </source>
</evidence>
<dbReference type="RefSeq" id="WP_014268726.1">
    <property type="nucleotide sequence ID" value="NC_016633.1"/>
</dbReference>
<evidence type="ECO:0008006" key="3">
    <source>
        <dbReference type="Google" id="ProtNLM"/>
    </source>
</evidence>
<dbReference type="HOGENOM" id="CLU_114545_0_0_12"/>
<organism evidence="1 2">
    <name type="scientific">Sphaerochaeta pleomorpha (strain ATCC BAA-1885 / DSM 22778 / Grapes)</name>
    <dbReference type="NCBI Taxonomy" id="158190"/>
    <lineage>
        <taxon>Bacteria</taxon>
        <taxon>Pseudomonadati</taxon>
        <taxon>Spirochaetota</taxon>
        <taxon>Spirochaetia</taxon>
        <taxon>Spirochaetales</taxon>
        <taxon>Sphaerochaetaceae</taxon>
        <taxon>Sphaerochaeta</taxon>
    </lineage>
</organism>
<keyword evidence="2" id="KW-1185">Reference proteome</keyword>
<gene>
    <name evidence="1" type="ordered locus">SpiGrapes_0009</name>
</gene>
<evidence type="ECO:0000313" key="2">
    <source>
        <dbReference type="Proteomes" id="UP000005632"/>
    </source>
</evidence>
<dbReference type="Pfam" id="PF13835">
    <property type="entry name" value="DUF4194"/>
    <property type="match status" value="1"/>
</dbReference>
<dbReference type="InterPro" id="IPR025449">
    <property type="entry name" value="JetB"/>
</dbReference>
<dbReference type="KEGG" id="sgp:SpiGrapes_0009"/>
<sequence>MELTTEWGNLCTRLLLAPLFREENPDHFESLVIWQQQVNAYFAVIGLTLQLNIDDGYAFLVENEDEEGNVIGDGLRLLRKFPLTYEQSLLLVILRDELDKFEMSRSTSRALILHEGQIADLMESYYPNSQDKVKYADMVASLLASLTQMEFIKCIHRPTSDNLSSPNDREYEIRTIIRAKVTSAFLSAFKNRLENLKGEDNA</sequence>
<proteinExistence type="predicted"/>